<feature type="signal peptide" evidence="2">
    <location>
        <begin position="1"/>
        <end position="25"/>
    </location>
</feature>
<keyword evidence="2" id="KW-0732">Signal</keyword>
<accession>A0A9E4NJ42</accession>
<reference evidence="4" key="1">
    <citation type="journal article" date="2021" name="Proc. Natl. Acad. Sci. U.S.A.">
        <title>Global biogeography of chemosynthetic symbionts reveals both localized and globally distributed symbiont groups. .</title>
        <authorList>
            <person name="Osvatic J.T."/>
            <person name="Wilkins L.G.E."/>
            <person name="Leibrecht L."/>
            <person name="Leray M."/>
            <person name="Zauner S."/>
            <person name="Polzin J."/>
            <person name="Camacho Y."/>
            <person name="Gros O."/>
            <person name="van Gils J.A."/>
            <person name="Eisen J.A."/>
            <person name="Petersen J.M."/>
            <person name="Yuen B."/>
        </authorList>
    </citation>
    <scope>NUCLEOTIDE SEQUENCE</scope>
    <source>
        <strain evidence="4">MAGclacostrist055</strain>
    </source>
</reference>
<dbReference type="Proteomes" id="UP000886674">
    <property type="component" value="Unassembled WGS sequence"/>
</dbReference>
<name>A0A9E4NJ42_9GAMM</name>
<organism evidence="4 5">
    <name type="scientific">Candidatus Thiodiazotropha taylori</name>
    <dbReference type="NCBI Taxonomy" id="2792791"/>
    <lineage>
        <taxon>Bacteria</taxon>
        <taxon>Pseudomonadati</taxon>
        <taxon>Pseudomonadota</taxon>
        <taxon>Gammaproteobacteria</taxon>
        <taxon>Chromatiales</taxon>
        <taxon>Sedimenticolaceae</taxon>
        <taxon>Candidatus Thiodiazotropha</taxon>
    </lineage>
</organism>
<feature type="chain" id="PRO_5038900331" description="SH3b T C-terminal domain-containing protein" evidence="2">
    <location>
        <begin position="26"/>
        <end position="176"/>
    </location>
</feature>
<dbReference type="AlphaFoldDB" id="A0A9E4NJ42"/>
<evidence type="ECO:0000259" key="3">
    <source>
        <dbReference type="Pfam" id="PF24246"/>
    </source>
</evidence>
<proteinExistence type="predicted"/>
<evidence type="ECO:0000256" key="2">
    <source>
        <dbReference type="SAM" id="SignalP"/>
    </source>
</evidence>
<dbReference type="EMBL" id="JAEPCR010000034">
    <property type="protein sequence ID" value="MCG7978181.1"/>
    <property type="molecule type" value="Genomic_DNA"/>
</dbReference>
<evidence type="ECO:0000313" key="5">
    <source>
        <dbReference type="Proteomes" id="UP000886674"/>
    </source>
</evidence>
<evidence type="ECO:0000313" key="4">
    <source>
        <dbReference type="EMBL" id="MCG7978181.1"/>
    </source>
</evidence>
<feature type="region of interest" description="Disordered" evidence="1">
    <location>
        <begin position="153"/>
        <end position="176"/>
    </location>
</feature>
<gene>
    <name evidence="4" type="ORF">JAY77_08535</name>
</gene>
<evidence type="ECO:0000256" key="1">
    <source>
        <dbReference type="SAM" id="MobiDB-lite"/>
    </source>
</evidence>
<feature type="domain" description="SH3b T C-terminal" evidence="3">
    <location>
        <begin position="90"/>
        <end position="137"/>
    </location>
</feature>
<comment type="caution">
    <text evidence="4">The sequence shown here is derived from an EMBL/GenBank/DDBJ whole genome shotgun (WGS) entry which is preliminary data.</text>
</comment>
<sequence>MDIKQTLALTLVSILILSTPIPAQARNCIKGKPCGKGCIALNKTCRIDTDPSSKGKTLRYDPALQPGAVIRRSVLKLPKVYIVTAESVNAKESPYSSNITGRYKQGQRVFVYETEHAWARISNMQPDEWVQLEALRLKKTTHVEAAVTHYDSHCESAQPSRPAGLGRHLPPWQRNR</sequence>
<protein>
    <recommendedName>
        <fullName evidence="3">SH3b T C-terminal domain-containing protein</fullName>
    </recommendedName>
</protein>
<dbReference type="Pfam" id="PF24246">
    <property type="entry name" value="SH3b_T"/>
    <property type="match status" value="1"/>
</dbReference>
<dbReference type="InterPro" id="IPR057505">
    <property type="entry name" value="SH3b_T_C"/>
</dbReference>